<evidence type="ECO:0000256" key="1">
    <source>
        <dbReference type="ARBA" id="ARBA00004604"/>
    </source>
</evidence>
<feature type="compositionally biased region" description="Basic residues" evidence="12">
    <location>
        <begin position="896"/>
        <end position="908"/>
    </location>
</feature>
<evidence type="ECO:0000259" key="14">
    <source>
        <dbReference type="PROSITE" id="PS51194"/>
    </source>
</evidence>
<dbReference type="EMBL" id="IACF01002821">
    <property type="protein sequence ID" value="LAB68460.1"/>
    <property type="molecule type" value="mRNA"/>
</dbReference>
<dbReference type="GO" id="GO:0005730">
    <property type="term" value="C:nucleolus"/>
    <property type="evidence" value="ECO:0007669"/>
    <property type="project" value="UniProtKB-SubCell"/>
</dbReference>
<evidence type="ECO:0000256" key="5">
    <source>
        <dbReference type="ARBA" id="ARBA00022801"/>
    </source>
</evidence>
<evidence type="ECO:0000256" key="12">
    <source>
        <dbReference type="SAM" id="MobiDB-lite"/>
    </source>
</evidence>
<dbReference type="GO" id="GO:0005829">
    <property type="term" value="C:cytosol"/>
    <property type="evidence" value="ECO:0007669"/>
    <property type="project" value="TreeGrafter"/>
</dbReference>
<dbReference type="PANTHER" id="PTHR47959">
    <property type="entry name" value="ATP-DEPENDENT RNA HELICASE RHLE-RELATED"/>
    <property type="match status" value="1"/>
</dbReference>
<evidence type="ECO:0000313" key="17">
    <source>
        <dbReference type="EMBL" id="LAC22409.1"/>
    </source>
</evidence>
<feature type="region of interest" description="Disordered" evidence="12">
    <location>
        <begin position="663"/>
        <end position="704"/>
    </location>
</feature>
<feature type="domain" description="Helicase ATP-binding" evidence="13">
    <location>
        <begin position="75"/>
        <end position="247"/>
    </location>
</feature>
<dbReference type="SMART" id="SM01123">
    <property type="entry name" value="DBP10CT"/>
    <property type="match status" value="1"/>
</dbReference>
<dbReference type="SUPFAM" id="SSF52540">
    <property type="entry name" value="P-loop containing nucleoside triphosphate hydrolases"/>
    <property type="match status" value="1"/>
</dbReference>
<name>A0A2P2I3K8_9CRUS</name>
<feature type="domain" description="Helicase C-terminal" evidence="14">
    <location>
        <begin position="277"/>
        <end position="421"/>
    </location>
</feature>
<dbReference type="InterPro" id="IPR000629">
    <property type="entry name" value="RNA-helicase_DEAD-box_CS"/>
</dbReference>
<dbReference type="PANTHER" id="PTHR47959:SF8">
    <property type="entry name" value="RNA HELICASE"/>
    <property type="match status" value="1"/>
</dbReference>
<accession>A0A2P2I3K8</accession>
<evidence type="ECO:0000256" key="11">
    <source>
        <dbReference type="PROSITE-ProRule" id="PRU00552"/>
    </source>
</evidence>
<dbReference type="PROSITE" id="PS00039">
    <property type="entry name" value="DEAD_ATP_HELICASE"/>
    <property type="match status" value="1"/>
</dbReference>
<feature type="region of interest" description="Disordered" evidence="12">
    <location>
        <begin position="741"/>
        <end position="765"/>
    </location>
</feature>
<evidence type="ECO:0000259" key="15">
    <source>
        <dbReference type="PROSITE" id="PS51195"/>
    </source>
</evidence>
<evidence type="ECO:0000256" key="7">
    <source>
        <dbReference type="ARBA" id="ARBA00022840"/>
    </source>
</evidence>
<evidence type="ECO:0000256" key="8">
    <source>
        <dbReference type="ARBA" id="ARBA00022884"/>
    </source>
</evidence>
<evidence type="ECO:0000256" key="4">
    <source>
        <dbReference type="ARBA" id="ARBA00022741"/>
    </source>
</evidence>
<dbReference type="InterPro" id="IPR011545">
    <property type="entry name" value="DEAD/DEAH_box_helicase_dom"/>
</dbReference>
<dbReference type="SMART" id="SM00487">
    <property type="entry name" value="DEXDc"/>
    <property type="match status" value="1"/>
</dbReference>
<feature type="compositionally biased region" description="Basic and acidic residues" evidence="12">
    <location>
        <begin position="810"/>
        <end position="821"/>
    </location>
</feature>
<keyword evidence="9" id="KW-0539">Nucleus</keyword>
<evidence type="ECO:0000259" key="13">
    <source>
        <dbReference type="PROSITE" id="PS51192"/>
    </source>
</evidence>
<dbReference type="PROSITE" id="PS51194">
    <property type="entry name" value="HELICASE_CTER"/>
    <property type="match status" value="1"/>
</dbReference>
<dbReference type="InterPro" id="IPR027417">
    <property type="entry name" value="P-loop_NTPase"/>
</dbReference>
<feature type="region of interest" description="Disordered" evidence="12">
    <location>
        <begin position="807"/>
        <end position="839"/>
    </location>
</feature>
<evidence type="ECO:0000313" key="16">
    <source>
        <dbReference type="EMBL" id="LAB68460.1"/>
    </source>
</evidence>
<comment type="similarity">
    <text evidence="2">Belongs to the DEAD box helicase family. DDX54/DBP10 subfamily.</text>
</comment>
<protein>
    <recommendedName>
        <fullName evidence="3">RNA helicase</fullName>
        <ecNumber evidence="3">3.6.4.13</ecNumber>
    </recommendedName>
</protein>
<dbReference type="PROSITE" id="PS51195">
    <property type="entry name" value="Q_MOTIF"/>
    <property type="match status" value="1"/>
</dbReference>
<feature type="domain" description="DEAD-box RNA helicase Q" evidence="15">
    <location>
        <begin position="44"/>
        <end position="72"/>
    </location>
</feature>
<keyword evidence="5" id="KW-0378">Hydrolase</keyword>
<dbReference type="EC" id="3.6.4.13" evidence="3"/>
<sequence>MLVDSWGGAASLNNALDDDQQVISYEEDHKSKHKAKMSKKSKLGGFNMMSFSKPVFEGIMRVGYKTPTPIQRTAIPVILSGQDVVAMARTGSGKTACFLLPMFEALKGHVAHTGPRALILEPTRELAEQTLRFAVKLGKFTGLHCALVVGGDSMDQQFGALHKHPDILIATPGRLMHVCVEMSLRLDSVQYVVFDEADRLFELGFREQLEETLSRLAPTRQTLLFSATLPQMLADFAKAGLTNPVMIRLDKDEKLSEHLKLAFFSIAPSFKLHLLLYILRHVVQSTEQVIVFVSTQLHVQYIEHVLGNLNLPCAGLYSAMDPTSRKINAAKFQKKIVNILVATDIAARGIDIPNLDYVINFNFPGTSRVFIHRVGRAARAGKSGVAISFVSSNEEAYMWDLHKFLGRSVTYSPKLESGALSKAIQLDMISGGCTKMTSTDCLNQNNTESNYESENNGGWNFQFGNVPNEIIAEESSQIDRFKTDCELRFLDEKKENAQKLYEKSRPRPSKEALREMKEMKQLLTPGDHPLLRASVHQCLHTAYKDVNNEMMERKMLLLEQLKNIRPKKTIFELGASGSKEACRIMKLKRKRDDPYILKCQEKLQEKRAKYQQLMQFKNKAVQLPEANEEDLYYDFPVTHHAKDEIQRAVDVKEKMDLERIEQEERVKQREIKKQDKLQAKMQKRKEDYEERQRKRQEHQDGNVKAGFFIPYQPADVHTEKGYNINDNFSRQSRSAQIELLEDSNQGLKRQKQVKKWDNKRNKFVGPKTTERKIKTESGRIIRGSYKTDRYEQWLKRNKIDDVSAEAAGGDELKQEQKEQAKNNKFQVISTRSEGKVHPLVRDVQKKLSEHGTQIVEEVRNKQQMKKHVKLQKRYLEDRERGKAMKRIQVRLQGGKPKTKKKGKKAKGK</sequence>
<organism evidence="16">
    <name type="scientific">Hirondellea gigas</name>
    <dbReference type="NCBI Taxonomy" id="1518452"/>
    <lineage>
        <taxon>Eukaryota</taxon>
        <taxon>Metazoa</taxon>
        <taxon>Ecdysozoa</taxon>
        <taxon>Arthropoda</taxon>
        <taxon>Crustacea</taxon>
        <taxon>Multicrustacea</taxon>
        <taxon>Malacostraca</taxon>
        <taxon>Eumalacostraca</taxon>
        <taxon>Peracarida</taxon>
        <taxon>Amphipoda</taxon>
        <taxon>Amphilochidea</taxon>
        <taxon>Lysianassida</taxon>
        <taxon>Lysianassidira</taxon>
        <taxon>Lysianassoidea</taxon>
        <taxon>Lysianassidae</taxon>
        <taxon>Hirondellea</taxon>
    </lineage>
</organism>
<dbReference type="EMBL" id="IACT01003159">
    <property type="protein sequence ID" value="LAC22409.1"/>
    <property type="molecule type" value="mRNA"/>
</dbReference>
<dbReference type="Gene3D" id="3.40.50.300">
    <property type="entry name" value="P-loop containing nucleotide triphosphate hydrolases"/>
    <property type="match status" value="2"/>
</dbReference>
<dbReference type="InterPro" id="IPR014001">
    <property type="entry name" value="Helicase_ATP-bd"/>
</dbReference>
<dbReference type="CDD" id="cd17959">
    <property type="entry name" value="DEADc_DDX54"/>
    <property type="match status" value="1"/>
</dbReference>
<evidence type="ECO:0000256" key="9">
    <source>
        <dbReference type="ARBA" id="ARBA00023242"/>
    </source>
</evidence>
<dbReference type="FunFam" id="3.40.50.300:FF:000865">
    <property type="entry name" value="ATP-dependent RNA helicase DDX54"/>
    <property type="match status" value="1"/>
</dbReference>
<proteinExistence type="evidence at transcript level"/>
<dbReference type="InterPro" id="IPR050079">
    <property type="entry name" value="DEAD_box_RNA_helicase"/>
</dbReference>
<dbReference type="Pfam" id="PF00270">
    <property type="entry name" value="DEAD"/>
    <property type="match status" value="1"/>
</dbReference>
<dbReference type="InterPro" id="IPR014014">
    <property type="entry name" value="RNA_helicase_DEAD_Q_motif"/>
</dbReference>
<dbReference type="CDD" id="cd18787">
    <property type="entry name" value="SF2_C_DEAD"/>
    <property type="match status" value="1"/>
</dbReference>
<comment type="catalytic activity">
    <reaction evidence="10">
        <text>ATP + H2O = ADP + phosphate + H(+)</text>
        <dbReference type="Rhea" id="RHEA:13065"/>
        <dbReference type="ChEBI" id="CHEBI:15377"/>
        <dbReference type="ChEBI" id="CHEBI:15378"/>
        <dbReference type="ChEBI" id="CHEBI:30616"/>
        <dbReference type="ChEBI" id="CHEBI:43474"/>
        <dbReference type="ChEBI" id="CHEBI:456216"/>
        <dbReference type="EC" id="3.6.4.13"/>
    </reaction>
</comment>
<dbReference type="InterPro" id="IPR012541">
    <property type="entry name" value="DBP10_C"/>
</dbReference>
<evidence type="ECO:0000256" key="6">
    <source>
        <dbReference type="ARBA" id="ARBA00022806"/>
    </source>
</evidence>
<dbReference type="PROSITE" id="PS51192">
    <property type="entry name" value="HELICASE_ATP_BIND_1"/>
    <property type="match status" value="1"/>
</dbReference>
<dbReference type="Pfam" id="PF08147">
    <property type="entry name" value="DBP10CT"/>
    <property type="match status" value="1"/>
</dbReference>
<keyword evidence="6 16" id="KW-0347">Helicase</keyword>
<feature type="region of interest" description="Disordered" evidence="12">
    <location>
        <begin position="877"/>
        <end position="908"/>
    </location>
</feature>
<keyword evidence="8" id="KW-0694">RNA-binding</keyword>
<evidence type="ECO:0000256" key="10">
    <source>
        <dbReference type="ARBA" id="ARBA00047984"/>
    </source>
</evidence>
<feature type="short sequence motif" description="Q motif" evidence="11">
    <location>
        <begin position="44"/>
        <end position="72"/>
    </location>
</feature>
<reference evidence="16" key="2">
    <citation type="journal article" date="2018" name="Biosci. Biotechnol. Biochem.">
        <title>Polysaccharide hydrolase of the hadal zone amphipods Hirondellea gigas.</title>
        <authorList>
            <person name="Kobayashi H."/>
            <person name="Nagahama T."/>
            <person name="Arai W."/>
            <person name="Sasagawa Y."/>
            <person name="Umeda M."/>
            <person name="Hayashi T."/>
            <person name="Nikaido I."/>
            <person name="Watanabe H."/>
            <person name="Oguri K."/>
            <person name="Kitazato H."/>
            <person name="Fujioka K."/>
            <person name="Kido Y."/>
            <person name="Takami H."/>
        </authorList>
    </citation>
    <scope>NUCLEOTIDE SEQUENCE</scope>
    <source>
        <tissue evidence="16">Whole body</tissue>
    </source>
</reference>
<dbReference type="InterPro" id="IPR033517">
    <property type="entry name" value="DDX54/DBP10_DEAD-box_helicase"/>
</dbReference>
<dbReference type="GO" id="GO:0003723">
    <property type="term" value="F:RNA binding"/>
    <property type="evidence" value="ECO:0007669"/>
    <property type="project" value="UniProtKB-KW"/>
</dbReference>
<dbReference type="InterPro" id="IPR001650">
    <property type="entry name" value="Helicase_C-like"/>
</dbReference>
<dbReference type="GO" id="GO:0005524">
    <property type="term" value="F:ATP binding"/>
    <property type="evidence" value="ECO:0007669"/>
    <property type="project" value="UniProtKB-KW"/>
</dbReference>
<dbReference type="GO" id="GO:0003724">
    <property type="term" value="F:RNA helicase activity"/>
    <property type="evidence" value="ECO:0007669"/>
    <property type="project" value="UniProtKB-EC"/>
</dbReference>
<reference evidence="17" key="1">
    <citation type="submission" date="2017-11" db="EMBL/GenBank/DDBJ databases">
        <title>The sensing device of the deep-sea amphipod.</title>
        <authorList>
            <person name="Kobayashi H."/>
            <person name="Nagahama T."/>
            <person name="Arai W."/>
            <person name="Sasagawa Y."/>
            <person name="Umeda M."/>
            <person name="Hayashi T."/>
            <person name="Nikaido I."/>
            <person name="Watanabe H."/>
            <person name="Oguri K."/>
            <person name="Kitazato H."/>
            <person name="Fujioka K."/>
            <person name="Kido Y."/>
            <person name="Takami H."/>
        </authorList>
    </citation>
    <scope>NUCLEOTIDE SEQUENCE</scope>
    <source>
        <tissue evidence="17">Whole body</tissue>
    </source>
</reference>
<evidence type="ECO:0000256" key="2">
    <source>
        <dbReference type="ARBA" id="ARBA00010379"/>
    </source>
</evidence>
<feature type="compositionally biased region" description="Basic and acidic residues" evidence="12">
    <location>
        <begin position="663"/>
        <end position="701"/>
    </location>
</feature>
<evidence type="ECO:0000256" key="3">
    <source>
        <dbReference type="ARBA" id="ARBA00012552"/>
    </source>
</evidence>
<dbReference type="AlphaFoldDB" id="A0A2P2I3K8"/>
<keyword evidence="4" id="KW-0547">Nucleotide-binding</keyword>
<comment type="subcellular location">
    <subcellularLocation>
        <location evidence="1">Nucleus</location>
        <location evidence="1">Nucleolus</location>
    </subcellularLocation>
</comment>
<dbReference type="Pfam" id="PF00271">
    <property type="entry name" value="Helicase_C"/>
    <property type="match status" value="1"/>
</dbReference>
<keyword evidence="7" id="KW-0067">ATP-binding</keyword>
<dbReference type="SMART" id="SM00490">
    <property type="entry name" value="HELICc"/>
    <property type="match status" value="1"/>
</dbReference>
<dbReference type="GO" id="GO:0016787">
    <property type="term" value="F:hydrolase activity"/>
    <property type="evidence" value="ECO:0007669"/>
    <property type="project" value="UniProtKB-KW"/>
</dbReference>